<gene>
    <name evidence="1" type="ORF">E6C27_scaffold37G00990</name>
</gene>
<dbReference type="GO" id="GO:0016020">
    <property type="term" value="C:membrane"/>
    <property type="evidence" value="ECO:0007669"/>
    <property type="project" value="TreeGrafter"/>
</dbReference>
<dbReference type="SUPFAM" id="SSF51445">
    <property type="entry name" value="(Trans)glycosidases"/>
    <property type="match status" value="1"/>
</dbReference>
<evidence type="ECO:0000313" key="2">
    <source>
        <dbReference type="Proteomes" id="UP000321393"/>
    </source>
</evidence>
<name>A0A5A7VF19_CUCMM</name>
<accession>A0A5A7VF19</accession>
<dbReference type="Proteomes" id="UP000321393">
    <property type="component" value="Unassembled WGS sequence"/>
</dbReference>
<dbReference type="InterPro" id="IPR040283">
    <property type="entry name" value="DDB_G0292058-like"/>
</dbReference>
<dbReference type="EMBL" id="SSTE01001190">
    <property type="protein sequence ID" value="KAA0065800.1"/>
    <property type="molecule type" value="Genomic_DNA"/>
</dbReference>
<dbReference type="OrthoDB" id="1922814at2759"/>
<reference evidence="1 2" key="1">
    <citation type="submission" date="2019-08" db="EMBL/GenBank/DDBJ databases">
        <title>Draft genome sequences of two oriental melons (Cucumis melo L. var makuwa).</title>
        <authorList>
            <person name="Kwon S.-Y."/>
        </authorList>
    </citation>
    <scope>NUCLEOTIDE SEQUENCE [LARGE SCALE GENOMIC DNA]</scope>
    <source>
        <strain evidence="2">cv. SW 3</strain>
        <tissue evidence="1">Leaf</tissue>
    </source>
</reference>
<proteinExistence type="predicted"/>
<dbReference type="PANTHER" id="PTHR31414">
    <property type="entry name" value="TRANSMEMBRANE PROTEIN DDB_G0292058"/>
    <property type="match status" value="1"/>
</dbReference>
<dbReference type="AlphaFoldDB" id="A0A5A7VF19"/>
<dbReference type="STRING" id="1194695.A0A5A7VF19"/>
<dbReference type="PANTHER" id="PTHR31414:SF18">
    <property type="entry name" value="TRANSMEMBRANE PROTEIN-RELATED"/>
    <property type="match status" value="1"/>
</dbReference>
<dbReference type="InterPro" id="IPR017853">
    <property type="entry name" value="GH"/>
</dbReference>
<evidence type="ECO:0000313" key="1">
    <source>
        <dbReference type="EMBL" id="KAA0065800.1"/>
    </source>
</evidence>
<organism evidence="1 2">
    <name type="scientific">Cucumis melo var. makuwa</name>
    <name type="common">Oriental melon</name>
    <dbReference type="NCBI Taxonomy" id="1194695"/>
    <lineage>
        <taxon>Eukaryota</taxon>
        <taxon>Viridiplantae</taxon>
        <taxon>Streptophyta</taxon>
        <taxon>Embryophyta</taxon>
        <taxon>Tracheophyta</taxon>
        <taxon>Spermatophyta</taxon>
        <taxon>Magnoliopsida</taxon>
        <taxon>eudicotyledons</taxon>
        <taxon>Gunneridae</taxon>
        <taxon>Pentapetalae</taxon>
        <taxon>rosids</taxon>
        <taxon>fabids</taxon>
        <taxon>Cucurbitales</taxon>
        <taxon>Cucurbitaceae</taxon>
        <taxon>Benincaseae</taxon>
        <taxon>Cucumis</taxon>
    </lineage>
</organism>
<sequence length="142" mass="16716">MFQENPNNNNLSSILPCEQLLTAKSVLTDVSSEIYDLVNQVNTQIAISYPHIALVCNPFSQSPYYEYQPQNCAANTIRIGDIPKSRYAFQCYEDFIFRFVKNFGHLVRDLIQKKHWYPAHPFAEGRWMFSEIVEFHCYDKYM</sequence>
<dbReference type="Gene3D" id="3.20.20.80">
    <property type="entry name" value="Glycosidases"/>
    <property type="match status" value="1"/>
</dbReference>
<comment type="caution">
    <text evidence="1">The sequence shown here is derived from an EMBL/GenBank/DDBJ whole genome shotgun (WGS) entry which is preliminary data.</text>
</comment>
<protein>
    <submittedName>
        <fullName evidence="1">Uncharacterized protein</fullName>
    </submittedName>
</protein>